<organism evidence="2 3">
    <name type="scientific">Tritrichomonas musculus</name>
    <dbReference type="NCBI Taxonomy" id="1915356"/>
    <lineage>
        <taxon>Eukaryota</taxon>
        <taxon>Metamonada</taxon>
        <taxon>Parabasalia</taxon>
        <taxon>Tritrichomonadida</taxon>
        <taxon>Tritrichomonadidae</taxon>
        <taxon>Tritrichomonas</taxon>
    </lineage>
</organism>
<feature type="region of interest" description="Disordered" evidence="1">
    <location>
        <begin position="380"/>
        <end position="416"/>
    </location>
</feature>
<feature type="compositionally biased region" description="Low complexity" evidence="1">
    <location>
        <begin position="399"/>
        <end position="416"/>
    </location>
</feature>
<dbReference type="PANTHER" id="PTHR14596">
    <property type="entry name" value="ZINC FINGER PROTEIN"/>
    <property type="match status" value="1"/>
</dbReference>
<dbReference type="Proteomes" id="UP001470230">
    <property type="component" value="Unassembled WGS sequence"/>
</dbReference>
<proteinExistence type="predicted"/>
<dbReference type="PANTHER" id="PTHR14596:SF72">
    <property type="entry name" value="ZINC FINGER PROTEIN MSN2-RELATED"/>
    <property type="match status" value="1"/>
</dbReference>
<keyword evidence="3" id="KW-1185">Reference proteome</keyword>
<feature type="region of interest" description="Disordered" evidence="1">
    <location>
        <begin position="607"/>
        <end position="635"/>
    </location>
</feature>
<gene>
    <name evidence="2" type="ORF">M9Y10_028325</name>
</gene>
<reference evidence="2 3" key="1">
    <citation type="submission" date="2024-04" db="EMBL/GenBank/DDBJ databases">
        <title>Tritrichomonas musculus Genome.</title>
        <authorList>
            <person name="Alves-Ferreira E."/>
            <person name="Grigg M."/>
            <person name="Lorenzi H."/>
            <person name="Galac M."/>
        </authorList>
    </citation>
    <scope>NUCLEOTIDE SEQUENCE [LARGE SCALE GENOMIC DNA]</scope>
    <source>
        <strain evidence="2 3">EAF2021</strain>
    </source>
</reference>
<evidence type="ECO:0000256" key="1">
    <source>
        <dbReference type="SAM" id="MobiDB-lite"/>
    </source>
</evidence>
<name>A0ABR2KJ02_9EUKA</name>
<sequence>MQNIDELAINFWQSEFSINFSSTKYNEFPDPQILDPIWDRYFPPMLILSDIIKEISFNQGERNSNNITNCIFDYHNRLNNNNMNESQFENEELYSKYKIVFFQRLQKIIEKLFGDTLTFPHEFYSFNDFIINIYFIIKHNNKSYPQFTVTDTDFLIRFLENLPCSTNFSVFTWGFSSHLYDPKDPKILNIRADIFFEILLKLNRQKHWILSTFLNSSGAIDLFLDQMMPFISNNLNLSSNLNIQSEHLFKKSESLFILIELIFDILIGHYSEVGRFNEILNRLWNKLLFFISHNSSNSNENSDVSLEIHIFRNCVRLLNFIKRKFQLPQFVTFFDSFISACGKSYHLCPLSLQLILYFKQSGISVIKHFRNLFEQADEENSNSISNTTNNNFDDDDDNSTPNDNNNTDDNNPNENNTSQQIILKVDRSIDHNSILFMATYYKENLNNRNENCFQFVQLCMFQAIKDKVLSHTICSLLPPFLIKARNETQWMISFVKHICYFCVFALLKKKYMGRVILIVDLLSAIYSKVMESVQIEISNDAALMLATKRIPFSFICRLNPSPKFDKTVFHDLKVRCNRDTLFSKEILDQKNFKTNFSEPLLFSKLTPRQPQKPQLPHDLKTAAPRKNNNKACPSNISISSANAVSTRVVRPRNRNSYINGTSFSFSPRPTNILNDTNNNNNESNLCMHSIVQNKSRFQQQQQTQQIQQQQHLPIHQFQQVRTQPSSNMIYKSQFNQQRQMIGSNRKSLVQHQFQATPNSASATITNQDGQIADNCLHQTRNGISGKIEPTKPVVKNCSSYIMRGTTQRLVFH</sequence>
<evidence type="ECO:0000313" key="3">
    <source>
        <dbReference type="Proteomes" id="UP001470230"/>
    </source>
</evidence>
<accession>A0ABR2KJ02</accession>
<dbReference type="EMBL" id="JAPFFF010000004">
    <property type="protein sequence ID" value="KAK8891120.1"/>
    <property type="molecule type" value="Genomic_DNA"/>
</dbReference>
<comment type="caution">
    <text evidence="2">The sequence shown here is derived from an EMBL/GenBank/DDBJ whole genome shotgun (WGS) entry which is preliminary data.</text>
</comment>
<feature type="compositionally biased region" description="Low complexity" evidence="1">
    <location>
        <begin position="381"/>
        <end position="391"/>
    </location>
</feature>
<protein>
    <submittedName>
        <fullName evidence="2">Uncharacterized protein</fullName>
    </submittedName>
</protein>
<evidence type="ECO:0000313" key="2">
    <source>
        <dbReference type="EMBL" id="KAK8891120.1"/>
    </source>
</evidence>